<evidence type="ECO:0000256" key="3">
    <source>
        <dbReference type="ARBA" id="ARBA00022729"/>
    </source>
</evidence>
<feature type="domain" description="VWFC" evidence="4">
    <location>
        <begin position="205"/>
        <end position="270"/>
    </location>
</feature>
<feature type="domain" description="VWFC" evidence="4">
    <location>
        <begin position="838"/>
        <end position="900"/>
    </location>
</feature>
<feature type="domain" description="VWFC" evidence="4">
    <location>
        <begin position="1155"/>
        <end position="1217"/>
    </location>
</feature>
<dbReference type="OrthoDB" id="6095958at2759"/>
<sequence length="1329" mass="143904">MKVAPCLVPPCPEFPTCVNPCENKTCPSGEFCEMKVAPCLVPPCPEFPTCVNPCEAKRCSKDEVCVLEKVICKKLPCNPVAVCKAKDTCPELPCDVDCGRFGHKLDDKMCPTCKCNKDPCKVKKCKRGLICETNFVKCNEPTCPAIATCIANPEMMKCRRSAMAKGRDRKPIFCGRGPSRQDCPSGFECNISPTDRFAVCCPKTKSCKFNGHSYEPGETFMDSCKKCRCRENGRVICARTKCSRVCTYNGRNYKIGQWGIPAGDGCNTCVCNADGQVGCTRMACKKCEHLGQIYKPNDEFKAGDGCNYCHCSATGAVRCTTKICSTGNCVSITGNTFRNGQSYQDDCKTCYCVKSRITCTRKSCENTCKYNGKVYNDGQKFKSDDKCNECVCNKGITSCTEKACIGSCMYEGKQYSNGASFSNGCTNCKCAKGKVRCPRKKCPSCSYNGKTYKQGEQFTAIDGCNHCTCFKGQRRCTKMKCQQMCQYNNQIYKDGASFPSTDTCNKCMCKSGTVGCTKKACFCEYNGQRYRYGTWFPAGDNCNRCTCDAGGVSCTEKDCSGSSSESVVDCSLVDCRPPKCRNGKALFTPPGECCQQCGQDCRLVRCANVETCDDGSKPVKPPGKCCLQCPTKPPLSCYYKGKRYPPGHFKTDNPCKSCSCQVQRDGSTKVECAMKACSMPLCKGNARPVRKDGQCCPSCPEEPACCYKGKRYPPGDFKTDEPCKSCSCQVQKDGSTKVECAIKACSMPLCKYNAQPVRKDGQCCPSCPKEPDCSAAICLRPVCPKGVSLFTPKGECCPKCGEDCRLVRCAQVVDCEGGADSYIPPGKCCAQCPLPPPRGCEVDGIMYKIGEEIKQDSPCMHCTCELKDGEGFKLCAIMDCAPPPCENPFPIEGRCCPMCNPREQGVCKFDGKYFANGSSFPSTDGCNTCKCEDNEVICTLIECGCEKDCQSYKVGDKMPSSDPCEHCSCTLQDGKPKEMCAIQDCARPQCDDYIRLEGRCCPVCDIQGVCEYNNKYYADGATFPSTDGCNRCTCGDGSVNCTERACGCIWKGDGQFYAVGSTIDDGNPCSRCMCEKQESGGFGITCAIMACDMPECPGGIEPVPVDGACCPQCPKVCKYNGEYHAAGTSFPSSDGCNTCTCAGKVAACTRKFCEEGCKKDGQSYKVGDKMPSSDPCEHCSCTLQDGKPKEMCAIQDCARPQCDDYIRLEGRCCPVCDKQGVCEYNNKYYADGATFPSTDGCNRCTCGDGSVSCTERACGCLYQKADVSKFYALGASVDDGDPCTDCSCLKSDSGSMTIVCNELFCDIPECPGGEAPIAVDGECCPGCPP</sequence>
<dbReference type="InterPro" id="IPR052424">
    <property type="entry name" value="Kielin_Chordin-BMP_Reg"/>
</dbReference>
<feature type="domain" description="VWFC" evidence="4">
    <location>
        <begin position="905"/>
        <end position="1005"/>
    </location>
</feature>
<dbReference type="PANTHER" id="PTHR46698:SF7">
    <property type="entry name" value="VWFD DOMAIN-CONTAINING PROTEIN"/>
    <property type="match status" value="1"/>
</dbReference>
<feature type="domain" description="VWFC" evidence="4">
    <location>
        <begin position="1048"/>
        <end position="1114"/>
    </location>
</feature>
<protein>
    <recommendedName>
        <fullName evidence="4">VWFC domain-containing protein</fullName>
    </recommendedName>
</protein>
<evidence type="ECO:0000256" key="2">
    <source>
        <dbReference type="ARBA" id="ARBA00022525"/>
    </source>
</evidence>
<dbReference type="GO" id="GO:0005576">
    <property type="term" value="C:extracellular region"/>
    <property type="evidence" value="ECO:0007669"/>
    <property type="project" value="UniProtKB-SubCell"/>
</dbReference>
<evidence type="ECO:0000313" key="5">
    <source>
        <dbReference type="EMBL" id="CAH1787381.1"/>
    </source>
</evidence>
<name>A0A8S4P3Q4_OWEFU</name>
<dbReference type="PROSITE" id="PS01208">
    <property type="entry name" value="VWFC_1"/>
    <property type="match status" value="5"/>
</dbReference>
<keyword evidence="6" id="KW-1185">Reference proteome</keyword>
<reference evidence="5" key="1">
    <citation type="submission" date="2022-03" db="EMBL/GenBank/DDBJ databases">
        <authorList>
            <person name="Martin C."/>
        </authorList>
    </citation>
    <scope>NUCLEOTIDE SEQUENCE</scope>
</reference>
<dbReference type="PROSITE" id="PS50184">
    <property type="entry name" value="VWFC_2"/>
    <property type="match status" value="9"/>
</dbReference>
<evidence type="ECO:0000259" key="4">
    <source>
        <dbReference type="PROSITE" id="PS50184"/>
    </source>
</evidence>
<dbReference type="SUPFAM" id="SSF57603">
    <property type="entry name" value="FnI-like domain"/>
    <property type="match status" value="14"/>
</dbReference>
<dbReference type="InterPro" id="IPR001007">
    <property type="entry name" value="VWF_dom"/>
</dbReference>
<dbReference type="Pfam" id="PF00093">
    <property type="entry name" value="VWC"/>
    <property type="match status" value="1"/>
</dbReference>
<accession>A0A8S4P3Q4</accession>
<dbReference type="Pfam" id="PF23334">
    <property type="entry name" value="VWC2L_2nd"/>
    <property type="match status" value="6"/>
</dbReference>
<dbReference type="SMART" id="SM00214">
    <property type="entry name" value="VWC"/>
    <property type="match status" value="12"/>
</dbReference>
<organism evidence="5 6">
    <name type="scientific">Owenia fusiformis</name>
    <name type="common">Polychaete worm</name>
    <dbReference type="NCBI Taxonomy" id="6347"/>
    <lineage>
        <taxon>Eukaryota</taxon>
        <taxon>Metazoa</taxon>
        <taxon>Spiralia</taxon>
        <taxon>Lophotrochozoa</taxon>
        <taxon>Annelida</taxon>
        <taxon>Polychaeta</taxon>
        <taxon>Sedentaria</taxon>
        <taxon>Canalipalpata</taxon>
        <taxon>Sabellida</taxon>
        <taxon>Oweniida</taxon>
        <taxon>Oweniidae</taxon>
        <taxon>Owenia</taxon>
    </lineage>
</organism>
<evidence type="ECO:0000256" key="1">
    <source>
        <dbReference type="ARBA" id="ARBA00004613"/>
    </source>
</evidence>
<dbReference type="EMBL" id="CAIIXF020000006">
    <property type="protein sequence ID" value="CAH1787381.1"/>
    <property type="molecule type" value="Genomic_DNA"/>
</dbReference>
<feature type="domain" description="VWFC" evidence="4">
    <location>
        <begin position="523"/>
        <end position="598"/>
    </location>
</feature>
<dbReference type="Proteomes" id="UP000749559">
    <property type="component" value="Unassembled WGS sequence"/>
</dbReference>
<dbReference type="Gene3D" id="6.20.200.20">
    <property type="match status" value="2"/>
</dbReference>
<dbReference type="SMART" id="SM00215">
    <property type="entry name" value="VWC_out"/>
    <property type="match status" value="9"/>
</dbReference>
<gene>
    <name evidence="5" type="ORF">OFUS_LOCUS13096</name>
</gene>
<keyword evidence="2" id="KW-0964">Secreted</keyword>
<proteinExistence type="predicted"/>
<dbReference type="Gene3D" id="2.10.70.10">
    <property type="entry name" value="Complement Module, domain 1"/>
    <property type="match status" value="9"/>
</dbReference>
<dbReference type="GO" id="GO:0030513">
    <property type="term" value="P:positive regulation of BMP signaling pathway"/>
    <property type="evidence" value="ECO:0007669"/>
    <property type="project" value="TreeGrafter"/>
</dbReference>
<comment type="caution">
    <text evidence="5">The sequence shown here is derived from an EMBL/GenBank/DDBJ whole genome shotgun (WGS) entry which is preliminary data.</text>
</comment>
<dbReference type="PANTHER" id="PTHR46698">
    <property type="entry name" value="CROSSVEINLESS 2"/>
    <property type="match status" value="1"/>
</dbReference>
<feature type="domain" description="VWFC" evidence="4">
    <location>
        <begin position="703"/>
        <end position="768"/>
    </location>
</feature>
<feature type="domain" description="VWFC" evidence="4">
    <location>
        <begin position="635"/>
        <end position="700"/>
    </location>
</feature>
<feature type="domain" description="VWFC" evidence="4">
    <location>
        <begin position="1260"/>
        <end position="1328"/>
    </location>
</feature>
<comment type="subcellular location">
    <subcellularLocation>
        <location evidence="1">Secreted</location>
    </subcellularLocation>
</comment>
<evidence type="ECO:0000313" key="6">
    <source>
        <dbReference type="Proteomes" id="UP000749559"/>
    </source>
</evidence>
<keyword evidence="3" id="KW-0732">Signal</keyword>